<feature type="transmembrane region" description="Helical" evidence="8">
    <location>
        <begin position="337"/>
        <end position="356"/>
    </location>
</feature>
<comment type="subcellular location">
    <subcellularLocation>
        <location evidence="1">Membrane</location>
        <topology evidence="1">Multi-pass membrane protein</topology>
    </subcellularLocation>
</comment>
<accession>A0ABW0FU72</accession>
<evidence type="ECO:0000259" key="9">
    <source>
        <dbReference type="Pfam" id="PF13632"/>
    </source>
</evidence>
<evidence type="ECO:0000256" key="1">
    <source>
        <dbReference type="ARBA" id="ARBA00004141"/>
    </source>
</evidence>
<keyword evidence="6 8" id="KW-0472">Membrane</keyword>
<feature type="transmembrane region" description="Helical" evidence="8">
    <location>
        <begin position="418"/>
        <end position="439"/>
    </location>
</feature>
<evidence type="ECO:0000256" key="6">
    <source>
        <dbReference type="ARBA" id="ARBA00023136"/>
    </source>
</evidence>
<keyword evidence="5 8" id="KW-1133">Transmembrane helix</keyword>
<dbReference type="Proteomes" id="UP001596152">
    <property type="component" value="Unassembled WGS sequence"/>
</dbReference>
<dbReference type="InterPro" id="IPR050321">
    <property type="entry name" value="Glycosyltr_2/OpgH_subfam"/>
</dbReference>
<dbReference type="Pfam" id="PF13632">
    <property type="entry name" value="Glyco_trans_2_3"/>
    <property type="match status" value="1"/>
</dbReference>
<dbReference type="InterPro" id="IPR029044">
    <property type="entry name" value="Nucleotide-diphossugar_trans"/>
</dbReference>
<evidence type="ECO:0000256" key="8">
    <source>
        <dbReference type="SAM" id="Phobius"/>
    </source>
</evidence>
<sequence>MTRIGGDAHGQVDTYPHRADRRMPGVGQTLVVVFGAGLLAGSASVAPAATGAALILTIQLLFTLAAAWRAVLVLMSRRIAPDPPPAPVLPRYTVMAALLDEAEILPQLVARLDAIDYPRDRLEGFLLLEAHDTATRTAATDYPLPSWLTVLVVPPGGPRTKPSALNAGLAAASGALLTVYDAEDDPDPLQLREAAARFAADPTGRLATLQAPLRIRPPDPSGSPFLDRQFAVEYAALFEVTLPAMARLGLPFPLGGTSNHFRVEALRAVGGWDAHNVTEDADLGFRLWRCGYRLGTLRRPTWETPPGDMIDWLPQRTRWLKGFMQTWGVHTRTLSGLGWRGVLALVMTLGMSLAAASAHALSLAWVVATVGICVAAGMTPDSQVFAFAVLGGGLIAAWINGAIGAYRAGVPYQARDMLMAPAYWSLLTLAFFHALWRLVAQPFTWDKTRHRRDPAIEVAALAEVDAGREAA</sequence>
<organism evidence="10 11">
    <name type="scientific">Brevundimonas staleyi</name>
    <dbReference type="NCBI Taxonomy" id="74326"/>
    <lineage>
        <taxon>Bacteria</taxon>
        <taxon>Pseudomonadati</taxon>
        <taxon>Pseudomonadota</taxon>
        <taxon>Alphaproteobacteria</taxon>
        <taxon>Caulobacterales</taxon>
        <taxon>Caulobacteraceae</taxon>
        <taxon>Brevundimonas</taxon>
    </lineage>
</organism>
<feature type="transmembrane region" description="Helical" evidence="8">
    <location>
        <begin position="52"/>
        <end position="72"/>
    </location>
</feature>
<dbReference type="PANTHER" id="PTHR43867:SF2">
    <property type="entry name" value="CELLULOSE SYNTHASE CATALYTIC SUBUNIT A [UDP-FORMING]"/>
    <property type="match status" value="1"/>
</dbReference>
<dbReference type="Gene3D" id="3.90.550.10">
    <property type="entry name" value="Spore Coat Polysaccharide Biosynthesis Protein SpsA, Chain A"/>
    <property type="match status" value="1"/>
</dbReference>
<gene>
    <name evidence="10" type="ORF">ACFPIE_11215</name>
</gene>
<evidence type="ECO:0000256" key="3">
    <source>
        <dbReference type="ARBA" id="ARBA00022679"/>
    </source>
</evidence>
<keyword evidence="3" id="KW-0808">Transferase</keyword>
<evidence type="ECO:0000256" key="7">
    <source>
        <dbReference type="SAM" id="MobiDB-lite"/>
    </source>
</evidence>
<proteinExistence type="predicted"/>
<dbReference type="EMBL" id="JBHSLF010000021">
    <property type="protein sequence ID" value="MFC5344488.1"/>
    <property type="molecule type" value="Genomic_DNA"/>
</dbReference>
<feature type="transmembrane region" description="Helical" evidence="8">
    <location>
        <begin position="362"/>
        <end position="378"/>
    </location>
</feature>
<name>A0ABW0FU72_9CAUL</name>
<keyword evidence="2" id="KW-0328">Glycosyltransferase</keyword>
<comment type="caution">
    <text evidence="10">The sequence shown here is derived from an EMBL/GenBank/DDBJ whole genome shotgun (WGS) entry which is preliminary data.</text>
</comment>
<evidence type="ECO:0000313" key="10">
    <source>
        <dbReference type="EMBL" id="MFC5344488.1"/>
    </source>
</evidence>
<reference evidence="11" key="1">
    <citation type="journal article" date="2019" name="Int. J. Syst. Evol. Microbiol.">
        <title>The Global Catalogue of Microorganisms (GCM) 10K type strain sequencing project: providing services to taxonomists for standard genome sequencing and annotation.</title>
        <authorList>
            <consortium name="The Broad Institute Genomics Platform"/>
            <consortium name="The Broad Institute Genome Sequencing Center for Infectious Disease"/>
            <person name="Wu L."/>
            <person name="Ma J."/>
        </authorList>
    </citation>
    <scope>NUCLEOTIDE SEQUENCE [LARGE SCALE GENOMIC DNA]</scope>
    <source>
        <strain evidence="11">JCM 12125</strain>
    </source>
</reference>
<protein>
    <submittedName>
        <fullName evidence="10">Glycosyltransferase family 2 protein</fullName>
    </submittedName>
</protein>
<dbReference type="SUPFAM" id="SSF53448">
    <property type="entry name" value="Nucleotide-diphospho-sugar transferases"/>
    <property type="match status" value="1"/>
</dbReference>
<dbReference type="InterPro" id="IPR001173">
    <property type="entry name" value="Glyco_trans_2-like"/>
</dbReference>
<feature type="region of interest" description="Disordered" evidence="7">
    <location>
        <begin position="1"/>
        <end position="20"/>
    </location>
</feature>
<evidence type="ECO:0000256" key="2">
    <source>
        <dbReference type="ARBA" id="ARBA00022676"/>
    </source>
</evidence>
<feature type="transmembrane region" description="Helical" evidence="8">
    <location>
        <begin position="385"/>
        <end position="406"/>
    </location>
</feature>
<keyword evidence="4 8" id="KW-0812">Transmembrane</keyword>
<dbReference type="PANTHER" id="PTHR43867">
    <property type="entry name" value="CELLULOSE SYNTHASE CATALYTIC SUBUNIT A [UDP-FORMING]"/>
    <property type="match status" value="1"/>
</dbReference>
<feature type="transmembrane region" description="Helical" evidence="8">
    <location>
        <begin position="26"/>
        <end position="46"/>
    </location>
</feature>
<evidence type="ECO:0000313" key="11">
    <source>
        <dbReference type="Proteomes" id="UP001596152"/>
    </source>
</evidence>
<feature type="domain" description="Glycosyltransferase 2-like" evidence="9">
    <location>
        <begin position="178"/>
        <end position="367"/>
    </location>
</feature>
<evidence type="ECO:0000256" key="5">
    <source>
        <dbReference type="ARBA" id="ARBA00022989"/>
    </source>
</evidence>
<keyword evidence="11" id="KW-1185">Reference proteome</keyword>
<evidence type="ECO:0000256" key="4">
    <source>
        <dbReference type="ARBA" id="ARBA00022692"/>
    </source>
</evidence>
<dbReference type="RefSeq" id="WP_374036115.1">
    <property type="nucleotide sequence ID" value="NZ_CP169082.1"/>
</dbReference>